<dbReference type="RefSeq" id="WP_131574600.1">
    <property type="nucleotide sequence ID" value="NZ_CBCSAJ010000059.1"/>
</dbReference>
<gene>
    <name evidence="3" type="ORF">ACFQ5P_05490</name>
</gene>
<keyword evidence="2" id="KW-0812">Transmembrane</keyword>
<evidence type="ECO:0000313" key="4">
    <source>
        <dbReference type="Proteomes" id="UP001597302"/>
    </source>
</evidence>
<protein>
    <submittedName>
        <fullName evidence="3">Uncharacterized protein</fullName>
    </submittedName>
</protein>
<feature type="transmembrane region" description="Helical" evidence="2">
    <location>
        <begin position="16"/>
        <end position="36"/>
    </location>
</feature>
<name>A0ABW4DSJ5_9RHOB</name>
<feature type="compositionally biased region" description="Low complexity" evidence="1">
    <location>
        <begin position="133"/>
        <end position="166"/>
    </location>
</feature>
<organism evidence="3 4">
    <name type="scientific">Paracoccus nototheniae</name>
    <dbReference type="NCBI Taxonomy" id="2489002"/>
    <lineage>
        <taxon>Bacteria</taxon>
        <taxon>Pseudomonadati</taxon>
        <taxon>Pseudomonadota</taxon>
        <taxon>Alphaproteobacteria</taxon>
        <taxon>Rhodobacterales</taxon>
        <taxon>Paracoccaceae</taxon>
        <taxon>Paracoccus</taxon>
    </lineage>
</organism>
<proteinExistence type="predicted"/>
<keyword evidence="4" id="KW-1185">Reference proteome</keyword>
<keyword evidence="2" id="KW-0472">Membrane</keyword>
<dbReference type="EMBL" id="JBHTOQ010000004">
    <property type="protein sequence ID" value="MFD1480742.1"/>
    <property type="molecule type" value="Genomic_DNA"/>
</dbReference>
<comment type="caution">
    <text evidence="3">The sequence shown here is derived from an EMBL/GenBank/DDBJ whole genome shotgun (WGS) entry which is preliminary data.</text>
</comment>
<feature type="region of interest" description="Disordered" evidence="1">
    <location>
        <begin position="99"/>
        <end position="170"/>
    </location>
</feature>
<accession>A0ABW4DSJ5</accession>
<evidence type="ECO:0000256" key="1">
    <source>
        <dbReference type="SAM" id="MobiDB-lite"/>
    </source>
</evidence>
<reference evidence="4" key="1">
    <citation type="journal article" date="2019" name="Int. J. Syst. Evol. Microbiol.">
        <title>The Global Catalogue of Microorganisms (GCM) 10K type strain sequencing project: providing services to taxonomists for standard genome sequencing and annotation.</title>
        <authorList>
            <consortium name="The Broad Institute Genomics Platform"/>
            <consortium name="The Broad Institute Genome Sequencing Center for Infectious Disease"/>
            <person name="Wu L."/>
            <person name="Ma J."/>
        </authorList>
    </citation>
    <scope>NUCLEOTIDE SEQUENCE [LARGE SCALE GENOMIC DNA]</scope>
    <source>
        <strain evidence="4">CCM 8875</strain>
    </source>
</reference>
<feature type="transmembrane region" description="Helical" evidence="2">
    <location>
        <begin position="48"/>
        <end position="68"/>
    </location>
</feature>
<evidence type="ECO:0000256" key="2">
    <source>
        <dbReference type="SAM" id="Phobius"/>
    </source>
</evidence>
<sequence>MSLIARITSLSRRDRITSVGMALTGGWLFLVALFWLLAPGGDGGAGGIARLVVVAGVVLPLALIWLGVSLARQLAILRADAEELRLSLSVMRAALPNGDEIGADDLRPGLSQATPPRPEPARSEPARSEPERSPAATDRAPASAIRPARAATTPPPAQAAAKPRATPDQRQAALRFDPQGGTPVDPGTLIRALNFPDGPDDHDAIEALRDALKDPAHSRVLRAAQDVVTLLAGQDVYMDDLPPDPARPDVWRRFAEGDRGSAVAALGGIHQPQALEIAAAMLRGDEVFRDAAHHFLRHFDTMIAGIVPQLDDMQIAVLADSRSARAFMLLGRVSGVFG</sequence>
<feature type="compositionally biased region" description="Basic and acidic residues" evidence="1">
    <location>
        <begin position="119"/>
        <end position="132"/>
    </location>
</feature>
<dbReference type="Proteomes" id="UP001597302">
    <property type="component" value="Unassembled WGS sequence"/>
</dbReference>
<evidence type="ECO:0000313" key="3">
    <source>
        <dbReference type="EMBL" id="MFD1480742.1"/>
    </source>
</evidence>
<keyword evidence="2" id="KW-1133">Transmembrane helix</keyword>